<proteinExistence type="inferred from homology"/>
<feature type="transmembrane region" description="Helical" evidence="13">
    <location>
        <begin position="226"/>
        <end position="250"/>
    </location>
</feature>
<feature type="transmembrane region" description="Helical" evidence="13">
    <location>
        <begin position="115"/>
        <end position="133"/>
    </location>
</feature>
<keyword evidence="9" id="KW-0406">Ion transport</keyword>
<keyword evidence="3" id="KW-0813">Transport</keyword>
<evidence type="ECO:0000256" key="5">
    <source>
        <dbReference type="ARBA" id="ARBA00022692"/>
    </source>
</evidence>
<comment type="similarity">
    <text evidence="2 11">Belongs to the sodium:solute symporter (SSF) (TC 2.A.21) family.</text>
</comment>
<feature type="transmembrane region" description="Helical" evidence="13">
    <location>
        <begin position="262"/>
        <end position="283"/>
    </location>
</feature>
<dbReference type="EMBL" id="SODL02000001">
    <property type="protein sequence ID" value="MCP2366157.1"/>
    <property type="molecule type" value="Genomic_DNA"/>
</dbReference>
<dbReference type="OrthoDB" id="9764416at2"/>
<keyword evidence="7 13" id="KW-1133">Transmembrane helix</keyword>
<organism evidence="15 16">
    <name type="scientific">Agromyces flavus</name>
    <dbReference type="NCBI Taxonomy" id="589382"/>
    <lineage>
        <taxon>Bacteria</taxon>
        <taxon>Bacillati</taxon>
        <taxon>Actinomycetota</taxon>
        <taxon>Actinomycetes</taxon>
        <taxon>Micrococcales</taxon>
        <taxon>Microbacteriaceae</taxon>
        <taxon>Agromyces</taxon>
    </lineage>
</organism>
<dbReference type="Proteomes" id="UP000893823">
    <property type="component" value="Unassembled WGS sequence"/>
</dbReference>
<dbReference type="GO" id="GO:0015123">
    <property type="term" value="F:acetate transmembrane transporter activity"/>
    <property type="evidence" value="ECO:0007669"/>
    <property type="project" value="TreeGrafter"/>
</dbReference>
<dbReference type="Gene3D" id="1.20.1730.10">
    <property type="entry name" value="Sodium/glucose cotransporter"/>
    <property type="match status" value="1"/>
</dbReference>
<accession>A0A1H1WHE4</accession>
<feature type="transmembrane region" description="Helical" evidence="13">
    <location>
        <begin position="153"/>
        <end position="171"/>
    </location>
</feature>
<evidence type="ECO:0000256" key="2">
    <source>
        <dbReference type="ARBA" id="ARBA00006434"/>
    </source>
</evidence>
<keyword evidence="5 13" id="KW-0812">Transmembrane</keyword>
<feature type="transmembrane region" description="Helical" evidence="13">
    <location>
        <begin position="385"/>
        <end position="403"/>
    </location>
</feature>
<dbReference type="PROSITE" id="PS00457">
    <property type="entry name" value="NA_SOLUT_SYMP_2"/>
    <property type="match status" value="1"/>
</dbReference>
<reference evidence="16" key="1">
    <citation type="submission" date="2016-10" db="EMBL/GenBank/DDBJ databases">
        <authorList>
            <person name="Varghese N."/>
            <person name="Submissions S."/>
        </authorList>
    </citation>
    <scope>NUCLEOTIDE SEQUENCE [LARGE SCALE GENOMIC DNA]</scope>
    <source>
        <strain evidence="16">CPCC 202695</strain>
    </source>
</reference>
<dbReference type="GO" id="GO:0005886">
    <property type="term" value="C:plasma membrane"/>
    <property type="evidence" value="ECO:0007669"/>
    <property type="project" value="UniProtKB-SubCell"/>
</dbReference>
<dbReference type="GO" id="GO:0006811">
    <property type="term" value="P:monoatomic ion transport"/>
    <property type="evidence" value="ECO:0007669"/>
    <property type="project" value="UniProtKB-KW"/>
</dbReference>
<feature type="transmembrane region" description="Helical" evidence="13">
    <location>
        <begin position="75"/>
        <end position="94"/>
    </location>
</feature>
<evidence type="ECO:0000256" key="9">
    <source>
        <dbReference type="ARBA" id="ARBA00023065"/>
    </source>
</evidence>
<reference evidence="15" key="2">
    <citation type="submission" date="2016-10" db="EMBL/GenBank/DDBJ databases">
        <authorList>
            <person name="de Groot N.N."/>
        </authorList>
    </citation>
    <scope>NUCLEOTIDE SEQUENCE [LARGE SCALE GENOMIC DNA]</scope>
    <source>
        <strain evidence="15">CPCC 202695</strain>
    </source>
</reference>
<feature type="transmembrane region" description="Helical" evidence="13">
    <location>
        <begin position="183"/>
        <end position="202"/>
    </location>
</feature>
<dbReference type="PROSITE" id="PS50283">
    <property type="entry name" value="NA_SOLUT_SYMP_3"/>
    <property type="match status" value="1"/>
</dbReference>
<comment type="subcellular location">
    <subcellularLocation>
        <location evidence="1">Cell membrane</location>
        <topology evidence="1">Multi-pass membrane protein</topology>
    </subcellularLocation>
</comment>
<gene>
    <name evidence="14" type="ORF">BCL57_000299</name>
    <name evidence="15" type="ORF">SAMN04489721_2228</name>
</gene>
<feature type="transmembrane region" description="Helical" evidence="13">
    <location>
        <begin position="315"/>
        <end position="343"/>
    </location>
</feature>
<dbReference type="CDD" id="cd11480">
    <property type="entry name" value="SLC5sbd_u4"/>
    <property type="match status" value="1"/>
</dbReference>
<evidence type="ECO:0000256" key="1">
    <source>
        <dbReference type="ARBA" id="ARBA00004651"/>
    </source>
</evidence>
<evidence type="ECO:0000313" key="17">
    <source>
        <dbReference type="Proteomes" id="UP000893823"/>
    </source>
</evidence>
<sequence>MSPLLVVGAIALVVLVAAAISVYGLRISRTTSDFFVASRTVRPIWNASAISGEYLSAGTFLGLSGLVLLSGSDAFWFPIGYAAGYFLVLAFAAAPLRRSGAYTIPDFIHARLDSLAARRVTSILVMVIGWLYIVPQFQGAALALNVVADIPPWVGAVTVAIVVSGSVAAGGMRSITFVQAFLFWLKLAALAVPVIFFVIALGPHEPTIDPDLVFPAEHGPGGLDTYATASLLVALLLGTIGLPHVLVRFYTSPTGTSARWTTVIVIGLVSVFYMVSGTIGLVARATAPDLAQPGVADTVALLLPSRLIPGVAGDLLTALVIAGALAAFLGTSSGLVVSLSSVVSQDLFHGTVRSFRWAAVFTTAIPLLVALATVPQALVSSVGNVFVFAASALSPVIVLGIWWRRLTARGAIAGMLVGSILCAAALVASSALRTADVEAGVISTLLAQPGAWTIPAATLACLVVSLVDRRRRPTNTERMLGRLHTPEQPRAVPLPRVDGSA</sequence>
<name>A0A1H1WHE4_9MICO</name>
<dbReference type="Proteomes" id="UP000199482">
    <property type="component" value="Chromosome I"/>
</dbReference>
<keyword evidence="8" id="KW-0915">Sodium</keyword>
<dbReference type="InterPro" id="IPR018212">
    <property type="entry name" value="Na/solute_symporter_CS"/>
</dbReference>
<keyword evidence="4" id="KW-1003">Cell membrane</keyword>
<evidence type="ECO:0000256" key="12">
    <source>
        <dbReference type="SAM" id="MobiDB-lite"/>
    </source>
</evidence>
<feature type="transmembrane region" description="Helical" evidence="13">
    <location>
        <begin position="355"/>
        <end position="379"/>
    </location>
</feature>
<protein>
    <submittedName>
        <fullName evidence="14">Na+(H+)/acetate symporter ActP</fullName>
    </submittedName>
    <submittedName>
        <fullName evidence="15">Na+(Or H+)/acetate symporter ActP</fullName>
    </submittedName>
</protein>
<evidence type="ECO:0000256" key="11">
    <source>
        <dbReference type="RuleBase" id="RU362091"/>
    </source>
</evidence>
<dbReference type="InterPro" id="IPR050277">
    <property type="entry name" value="Sodium:Solute_Symporter"/>
</dbReference>
<dbReference type="InterPro" id="IPR001734">
    <property type="entry name" value="Na/solute_symporter"/>
</dbReference>
<dbReference type="AlphaFoldDB" id="A0A1H1WHE4"/>
<evidence type="ECO:0000256" key="7">
    <source>
        <dbReference type="ARBA" id="ARBA00022989"/>
    </source>
</evidence>
<reference evidence="14" key="3">
    <citation type="submission" date="2022-06" db="EMBL/GenBank/DDBJ databases">
        <title>Genomic Encyclopedia of Type Strains, Phase III (KMG-III): the genomes of soil and plant-associated and newly described type strains.</title>
        <authorList>
            <person name="Whitman W."/>
        </authorList>
    </citation>
    <scope>NUCLEOTIDE SEQUENCE</scope>
    <source>
        <strain evidence="14">CPCC 202695</strain>
    </source>
</reference>
<feature type="transmembrane region" description="Helical" evidence="13">
    <location>
        <begin position="452"/>
        <end position="469"/>
    </location>
</feature>
<evidence type="ECO:0000256" key="8">
    <source>
        <dbReference type="ARBA" id="ARBA00023053"/>
    </source>
</evidence>
<dbReference type="PANTHER" id="PTHR48086">
    <property type="entry name" value="SODIUM/PROLINE SYMPORTER-RELATED"/>
    <property type="match status" value="1"/>
</dbReference>
<dbReference type="PANTHER" id="PTHR48086:SF6">
    <property type="entry name" value="CATION_ACETATE SYMPORTER ACTP"/>
    <property type="match status" value="1"/>
</dbReference>
<dbReference type="InterPro" id="IPR038377">
    <property type="entry name" value="Na/Glc_symporter_sf"/>
</dbReference>
<feature type="transmembrane region" description="Helical" evidence="13">
    <location>
        <begin position="410"/>
        <end position="432"/>
    </location>
</feature>
<dbReference type="EMBL" id="LT629755">
    <property type="protein sequence ID" value="SDS95599.1"/>
    <property type="molecule type" value="Genomic_DNA"/>
</dbReference>
<evidence type="ECO:0000313" key="14">
    <source>
        <dbReference type="EMBL" id="MCP2366157.1"/>
    </source>
</evidence>
<evidence type="ECO:0000256" key="13">
    <source>
        <dbReference type="SAM" id="Phobius"/>
    </source>
</evidence>
<evidence type="ECO:0000256" key="6">
    <source>
        <dbReference type="ARBA" id="ARBA00022847"/>
    </source>
</evidence>
<feature type="transmembrane region" description="Helical" evidence="13">
    <location>
        <begin position="6"/>
        <end position="25"/>
    </location>
</feature>
<feature type="transmembrane region" description="Helical" evidence="13">
    <location>
        <begin position="45"/>
        <end position="69"/>
    </location>
</feature>
<dbReference type="STRING" id="589382.SAMN04489721_2228"/>
<evidence type="ECO:0000256" key="10">
    <source>
        <dbReference type="ARBA" id="ARBA00023136"/>
    </source>
</evidence>
<feature type="region of interest" description="Disordered" evidence="12">
    <location>
        <begin position="475"/>
        <end position="501"/>
    </location>
</feature>
<keyword evidence="17" id="KW-1185">Reference proteome</keyword>
<dbReference type="GO" id="GO:0006847">
    <property type="term" value="P:plasma membrane acetate transport"/>
    <property type="evidence" value="ECO:0007669"/>
    <property type="project" value="TreeGrafter"/>
</dbReference>
<keyword evidence="10 13" id="KW-0472">Membrane</keyword>
<dbReference type="GO" id="GO:0015293">
    <property type="term" value="F:symporter activity"/>
    <property type="evidence" value="ECO:0007669"/>
    <property type="project" value="UniProtKB-KW"/>
</dbReference>
<evidence type="ECO:0000256" key="4">
    <source>
        <dbReference type="ARBA" id="ARBA00022475"/>
    </source>
</evidence>
<evidence type="ECO:0000313" key="15">
    <source>
        <dbReference type="EMBL" id="SDS95599.1"/>
    </source>
</evidence>
<evidence type="ECO:0000313" key="16">
    <source>
        <dbReference type="Proteomes" id="UP000199482"/>
    </source>
</evidence>
<dbReference type="Pfam" id="PF00474">
    <property type="entry name" value="SSF"/>
    <property type="match status" value="1"/>
</dbReference>
<evidence type="ECO:0000256" key="3">
    <source>
        <dbReference type="ARBA" id="ARBA00022448"/>
    </source>
</evidence>
<keyword evidence="6" id="KW-0769">Symport</keyword>
<dbReference type="RefSeq" id="WP_092672253.1">
    <property type="nucleotide sequence ID" value="NZ_BMDN01000001.1"/>
</dbReference>